<dbReference type="Gene3D" id="2.60.120.650">
    <property type="entry name" value="Cupin"/>
    <property type="match status" value="1"/>
</dbReference>
<evidence type="ECO:0000256" key="8">
    <source>
        <dbReference type="SAM" id="MobiDB-lite"/>
    </source>
</evidence>
<organism evidence="12 13">
    <name type="scientific">[Myrmecia] bisecta</name>
    <dbReference type="NCBI Taxonomy" id="41462"/>
    <lineage>
        <taxon>Eukaryota</taxon>
        <taxon>Viridiplantae</taxon>
        <taxon>Chlorophyta</taxon>
        <taxon>core chlorophytes</taxon>
        <taxon>Trebouxiophyceae</taxon>
        <taxon>Trebouxiales</taxon>
        <taxon>Trebouxiaceae</taxon>
        <taxon>Myrmecia</taxon>
    </lineage>
</organism>
<keyword evidence="3" id="KW-0408">Iron</keyword>
<evidence type="ECO:0000256" key="7">
    <source>
        <dbReference type="ARBA" id="ARBA00023242"/>
    </source>
</evidence>
<keyword evidence="7" id="KW-0539">Nucleus</keyword>
<reference evidence="12 13" key="1">
    <citation type="journal article" date="2024" name="Nat. Commun.">
        <title>Phylogenomics reveals the evolutionary origins of lichenization in chlorophyte algae.</title>
        <authorList>
            <person name="Puginier C."/>
            <person name="Libourel C."/>
            <person name="Otte J."/>
            <person name="Skaloud P."/>
            <person name="Haon M."/>
            <person name="Grisel S."/>
            <person name="Petersen M."/>
            <person name="Berrin J.G."/>
            <person name="Delaux P.M."/>
            <person name="Dal Grande F."/>
            <person name="Keller J."/>
        </authorList>
    </citation>
    <scope>NUCLEOTIDE SEQUENCE [LARGE SCALE GENOMIC DNA]</scope>
    <source>
        <strain evidence="12 13">SAG 2043</strain>
    </source>
</reference>
<dbReference type="AlphaFoldDB" id="A0AAW1Q9B0"/>
<dbReference type="GO" id="GO:0000785">
    <property type="term" value="C:chromatin"/>
    <property type="evidence" value="ECO:0007669"/>
    <property type="project" value="TreeGrafter"/>
</dbReference>
<dbReference type="SUPFAM" id="SSF54171">
    <property type="entry name" value="DNA-binding domain"/>
    <property type="match status" value="1"/>
</dbReference>
<keyword evidence="2" id="KW-0479">Metal-binding</keyword>
<dbReference type="Pfam" id="PF02373">
    <property type="entry name" value="JmjC"/>
    <property type="match status" value="1"/>
</dbReference>
<keyword evidence="5" id="KW-0238">DNA-binding</keyword>
<feature type="compositionally biased region" description="Polar residues" evidence="8">
    <location>
        <begin position="712"/>
        <end position="734"/>
    </location>
</feature>
<feature type="region of interest" description="Disordered" evidence="8">
    <location>
        <begin position="703"/>
        <end position="734"/>
    </location>
</feature>
<dbReference type="SUPFAM" id="SSF101936">
    <property type="entry name" value="DNA-binding pseudobarrel domain"/>
    <property type="match status" value="1"/>
</dbReference>
<dbReference type="PANTHER" id="PTHR10694:SF33">
    <property type="entry name" value="LYSINE-SPECIFIC DEMETHYLASE 5"/>
    <property type="match status" value="1"/>
</dbReference>
<comment type="subcellular location">
    <subcellularLocation>
        <location evidence="1">Nucleus</location>
    </subcellularLocation>
</comment>
<dbReference type="Gene3D" id="3.30.890.10">
    <property type="entry name" value="Methyl-cpg-binding Protein 2, Chain A"/>
    <property type="match status" value="1"/>
</dbReference>
<dbReference type="InterPro" id="IPR003340">
    <property type="entry name" value="B3_DNA-bd"/>
</dbReference>
<feature type="domain" description="JmjN" evidence="10">
    <location>
        <begin position="17"/>
        <end position="58"/>
    </location>
</feature>
<evidence type="ECO:0000313" key="13">
    <source>
        <dbReference type="Proteomes" id="UP001489004"/>
    </source>
</evidence>
<dbReference type="InterPro" id="IPR015300">
    <property type="entry name" value="DNA-bd_pseudobarrel_sf"/>
</dbReference>
<evidence type="ECO:0000256" key="6">
    <source>
        <dbReference type="ARBA" id="ARBA00023163"/>
    </source>
</evidence>
<dbReference type="Pfam" id="PF01429">
    <property type="entry name" value="MBD"/>
    <property type="match status" value="1"/>
</dbReference>
<dbReference type="InterPro" id="IPR001739">
    <property type="entry name" value="Methyl_CpG_DNA-bd"/>
</dbReference>
<evidence type="ECO:0000259" key="10">
    <source>
        <dbReference type="PROSITE" id="PS51183"/>
    </source>
</evidence>
<dbReference type="SMART" id="SM00558">
    <property type="entry name" value="JmjC"/>
    <property type="match status" value="1"/>
</dbReference>
<dbReference type="PROSITE" id="PS51183">
    <property type="entry name" value="JMJN"/>
    <property type="match status" value="1"/>
</dbReference>
<keyword evidence="6" id="KW-0804">Transcription</keyword>
<gene>
    <name evidence="12" type="ORF">WJX72_000349</name>
</gene>
<dbReference type="InterPro" id="IPR003349">
    <property type="entry name" value="JmjN"/>
</dbReference>
<evidence type="ECO:0000256" key="3">
    <source>
        <dbReference type="ARBA" id="ARBA00023004"/>
    </source>
</evidence>
<dbReference type="PROSITE" id="PS50982">
    <property type="entry name" value="MBD"/>
    <property type="match status" value="1"/>
</dbReference>
<sequence>MTSSQVDDIWLNAIPEAPVYRPTFAEFGDPLQYLQTISAEASRSGICKIIPPVLPLLSAAHALRVEGARFDTRVQQVRVSAWQDFSAARFRQSGRTYSLTEYEQLANAFHRQVYGFASGTLPTRQVERDYWRHMYALGDQPLTVEYGNDVEGTAFCSPESGDPLAQTAWNLQVLPQQDKSVLRLLQEDVQGVTSPMLYVGMLFASFCWHVEDHSLYSINYQHFGAAKTWYGVPGSHVAAFEKVVKERIYARAMAQARARGMSEQQAEATAHIALLEKTTSFAPGVLLNADVPVVRAVQHPGEFIVTWPDAFHAGFSGGFNVGEAVNFAMDDWFARGLASCERYAAWHHVPILPCEHLLCLAALHSQGAGDEPGPAVVALAGLLQRQRDLVKQLEGRGLQKLRGVVHARSDPCCMCHALCFTATVLQVGGQSPKRAKSAGASNLAVAEEMLHVILPPPLPSTDAGKRGDANHGHFCLAAKQLTNRDTRQGHILLPLRFVQCNLAFLMLYRSYELVMRDCSDRSWQFVVKSNPNRGSSRVYCLQRVGEYLRTSQLSAGDVVGICTDNDGRLTIQANTPEVQQALLEPTYGAAVGGECGTHCRRHLGCTKAMGHRGGCLILKQHVLENGGRWEEGWRVELKKRTDGSTVDPYYISPGGKRFRSRAEVTRFLQSAPKPDPELAPAARLMGAADGAKHAAVDQGGQATLISPHGVHGNSTPRAAASTGSTEGSTWCSTQ</sequence>
<dbReference type="Gene3D" id="2.40.330.10">
    <property type="entry name" value="DNA-binding pseudobarrel domain"/>
    <property type="match status" value="1"/>
</dbReference>
<protein>
    <submittedName>
        <fullName evidence="12">Uncharacterized protein</fullName>
    </submittedName>
</protein>
<feature type="domain" description="JmjC" evidence="11">
    <location>
        <begin position="163"/>
        <end position="344"/>
    </location>
</feature>
<dbReference type="GO" id="GO:0046872">
    <property type="term" value="F:metal ion binding"/>
    <property type="evidence" value="ECO:0007669"/>
    <property type="project" value="UniProtKB-KW"/>
</dbReference>
<feature type="domain" description="MBD" evidence="9">
    <location>
        <begin position="619"/>
        <end position="683"/>
    </location>
</feature>
<dbReference type="Pfam" id="PF02375">
    <property type="entry name" value="JmjN"/>
    <property type="match status" value="1"/>
</dbReference>
<comment type="caution">
    <text evidence="12">The sequence shown here is derived from an EMBL/GenBank/DDBJ whole genome shotgun (WGS) entry which is preliminary data.</text>
</comment>
<dbReference type="GO" id="GO:0005634">
    <property type="term" value="C:nucleus"/>
    <property type="evidence" value="ECO:0007669"/>
    <property type="project" value="UniProtKB-SubCell"/>
</dbReference>
<dbReference type="InterPro" id="IPR003347">
    <property type="entry name" value="JmjC_dom"/>
</dbReference>
<evidence type="ECO:0000259" key="11">
    <source>
        <dbReference type="PROSITE" id="PS51184"/>
    </source>
</evidence>
<dbReference type="GO" id="GO:0003677">
    <property type="term" value="F:DNA binding"/>
    <property type="evidence" value="ECO:0007669"/>
    <property type="project" value="UniProtKB-KW"/>
</dbReference>
<dbReference type="GO" id="GO:0010468">
    <property type="term" value="P:regulation of gene expression"/>
    <property type="evidence" value="ECO:0007669"/>
    <property type="project" value="TreeGrafter"/>
</dbReference>
<evidence type="ECO:0000256" key="4">
    <source>
        <dbReference type="ARBA" id="ARBA00023015"/>
    </source>
</evidence>
<dbReference type="InterPro" id="IPR016177">
    <property type="entry name" value="DNA-bd_dom_sf"/>
</dbReference>
<name>A0AAW1Q9B0_9CHLO</name>
<dbReference type="PANTHER" id="PTHR10694">
    <property type="entry name" value="LYSINE-SPECIFIC DEMETHYLASE"/>
    <property type="match status" value="1"/>
</dbReference>
<dbReference type="Proteomes" id="UP001489004">
    <property type="component" value="Unassembled WGS sequence"/>
</dbReference>
<evidence type="ECO:0000256" key="1">
    <source>
        <dbReference type="ARBA" id="ARBA00004123"/>
    </source>
</evidence>
<keyword evidence="13" id="KW-1185">Reference proteome</keyword>
<dbReference type="EMBL" id="JALJOR010000004">
    <property type="protein sequence ID" value="KAK9817663.1"/>
    <property type="molecule type" value="Genomic_DNA"/>
</dbReference>
<dbReference type="PROSITE" id="PS51184">
    <property type="entry name" value="JMJC"/>
    <property type="match status" value="1"/>
</dbReference>
<evidence type="ECO:0000259" key="9">
    <source>
        <dbReference type="PROSITE" id="PS50982"/>
    </source>
</evidence>
<evidence type="ECO:0000313" key="12">
    <source>
        <dbReference type="EMBL" id="KAK9817663.1"/>
    </source>
</evidence>
<dbReference type="CDD" id="cd10017">
    <property type="entry name" value="B3_DNA"/>
    <property type="match status" value="1"/>
</dbReference>
<keyword evidence="4" id="KW-0805">Transcription regulation</keyword>
<evidence type="ECO:0000256" key="5">
    <source>
        <dbReference type="ARBA" id="ARBA00023125"/>
    </source>
</evidence>
<accession>A0AAW1Q9B0</accession>
<dbReference type="SUPFAM" id="SSF51197">
    <property type="entry name" value="Clavaminate synthase-like"/>
    <property type="match status" value="1"/>
</dbReference>
<proteinExistence type="predicted"/>
<evidence type="ECO:0000256" key="2">
    <source>
        <dbReference type="ARBA" id="ARBA00022723"/>
    </source>
</evidence>
<dbReference type="SMART" id="SM00545">
    <property type="entry name" value="JmjN"/>
    <property type="match status" value="1"/>
</dbReference>
<dbReference type="GO" id="GO:0141052">
    <property type="term" value="F:histone H3 demethylase activity"/>
    <property type="evidence" value="ECO:0007669"/>
    <property type="project" value="UniProtKB-ARBA"/>
</dbReference>